<dbReference type="AlphaFoldDB" id="A0A3B9QVF4"/>
<name>A0A3B9QVF4_9CORY</name>
<dbReference type="Proteomes" id="UP000260925">
    <property type="component" value="Unassembled WGS sequence"/>
</dbReference>
<evidence type="ECO:0000313" key="2">
    <source>
        <dbReference type="Proteomes" id="UP000260925"/>
    </source>
</evidence>
<organism evidence="1 2">
    <name type="scientific">Corynebacterium variabile</name>
    <dbReference type="NCBI Taxonomy" id="1727"/>
    <lineage>
        <taxon>Bacteria</taxon>
        <taxon>Bacillati</taxon>
        <taxon>Actinomycetota</taxon>
        <taxon>Actinomycetes</taxon>
        <taxon>Mycobacteriales</taxon>
        <taxon>Corynebacteriaceae</taxon>
        <taxon>Corynebacterium</taxon>
    </lineage>
</organism>
<dbReference type="EMBL" id="DMDD01000211">
    <property type="protein sequence ID" value="HAF72942.1"/>
    <property type="molecule type" value="Genomic_DNA"/>
</dbReference>
<reference evidence="1 2" key="1">
    <citation type="journal article" date="2018" name="Nat. Biotechnol.">
        <title>A standardized bacterial taxonomy based on genome phylogeny substantially revises the tree of life.</title>
        <authorList>
            <person name="Parks D.H."/>
            <person name="Chuvochina M."/>
            <person name="Waite D.W."/>
            <person name="Rinke C."/>
            <person name="Skarshewski A."/>
            <person name="Chaumeil P.A."/>
            <person name="Hugenholtz P."/>
        </authorList>
    </citation>
    <scope>NUCLEOTIDE SEQUENCE [LARGE SCALE GENOMIC DNA]</scope>
    <source>
        <strain evidence="1">UBA9851</strain>
    </source>
</reference>
<sequence length="92" mass="9904">MDQRLRGREVTTSAAPAAAFDAWALEAIQRGDLDTLANFRTLAPGMPYTHPTADHFLPLFMALGAGDGRTGKLVDGVDGYAVGFSRRSFALY</sequence>
<dbReference type="Gene3D" id="3.40.830.10">
    <property type="entry name" value="LigB-like"/>
    <property type="match status" value="1"/>
</dbReference>
<comment type="caution">
    <text evidence="1">The sequence shown here is derived from an EMBL/GenBank/DDBJ whole genome shotgun (WGS) entry which is preliminary data.</text>
</comment>
<evidence type="ECO:0000313" key="1">
    <source>
        <dbReference type="EMBL" id="HAF72942.1"/>
    </source>
</evidence>
<gene>
    <name evidence="1" type="ORF">DCL06_08980</name>
</gene>
<evidence type="ECO:0008006" key="3">
    <source>
        <dbReference type="Google" id="ProtNLM"/>
    </source>
</evidence>
<dbReference type="SUPFAM" id="SSF53213">
    <property type="entry name" value="LigB-like"/>
    <property type="match status" value="1"/>
</dbReference>
<protein>
    <recommendedName>
        <fullName evidence="3">Dioxygenase</fullName>
    </recommendedName>
</protein>
<accession>A0A3B9QVF4</accession>
<proteinExistence type="predicted"/>